<accession>A0A385TX08</accession>
<proteinExistence type="predicted"/>
<dbReference type="EMBL" id="CP032413">
    <property type="protein sequence ID" value="AYB48021.1"/>
    <property type="molecule type" value="Genomic_DNA"/>
</dbReference>
<keyword evidence="2" id="KW-0472">Membrane</keyword>
<feature type="region of interest" description="Disordered" evidence="1">
    <location>
        <begin position="425"/>
        <end position="455"/>
    </location>
</feature>
<dbReference type="KEGG" id="plw:D5F53_32350"/>
<keyword evidence="2" id="KW-1133">Transmembrane helix</keyword>
<keyword evidence="2" id="KW-0812">Transmembrane</keyword>
<keyword evidence="4" id="KW-1185">Reference proteome</keyword>
<sequence>MKSKQPIMLVGLTMLIALLSNLFILTPSYAKQEVNPNQAPKASFWFAPSKKEARDGLGYYRDTVTPGETREYKFYVKNLLNEKLDLKIYATDPVPLQDGGKDFGAYNAGVTNAGTWLYPQGSKDITLGPNEMREYTYRASIPKDLAPGQHIGVVAVSEYNEFQGEGVETNIENTTLAPDVESSNGLWIIMDYKIDDAKHAMSINTFTHDYIASGESRFTVTLENRGTILEQPTGYIEVRDSSKKVIFRKEYEAGSIYYGTTANMVSIAKNQLLLPGDYEAYFEANFAGQKEWKLFKFTVTPEAKNEAQAAMAHYDKLEVTDGIPDWLKYVLVIGGILILLLLILLFWLLAKRKKGDIEERIKMYLEKGLTFDKTRKKVQLDQKTFTLYVVKLGYIPDGEEPEWDKTIHTCKHARRIAIAMVENSSVGPGSKNEITEGSASSENLKGGEDDVGKGA</sequence>
<evidence type="ECO:0000313" key="3">
    <source>
        <dbReference type="EMBL" id="AYB48021.1"/>
    </source>
</evidence>
<dbReference type="RefSeq" id="WP_119851382.1">
    <property type="nucleotide sequence ID" value="NZ_CP032413.1"/>
</dbReference>
<protein>
    <recommendedName>
        <fullName evidence="5">DUF916 domain-containing protein</fullName>
    </recommendedName>
</protein>
<reference evidence="3 4" key="1">
    <citation type="submission" date="2018-09" db="EMBL/GenBank/DDBJ databases">
        <title>Genome Sequence of Paenibacillus lautus Strain E7593-69, Azo Dye-Degrading Bacteria, Isolated from Commercial Tattoo Inks.</title>
        <authorList>
            <person name="Nho S.W."/>
            <person name="Kim S.-J."/>
            <person name="Kweon O."/>
            <person name="Cerniglia C.E."/>
        </authorList>
    </citation>
    <scope>NUCLEOTIDE SEQUENCE [LARGE SCALE GENOMIC DNA]</scope>
    <source>
        <strain evidence="3 4">E7593-69</strain>
        <plasmid evidence="3 4">pAZOPL1</plasmid>
    </source>
</reference>
<dbReference type="AlphaFoldDB" id="A0A385TX08"/>
<gene>
    <name evidence="3" type="ORF">D5F53_32350</name>
</gene>
<geneLocation type="plasmid" evidence="3 4">
    <name>pAZOPL1</name>
</geneLocation>
<evidence type="ECO:0000256" key="1">
    <source>
        <dbReference type="SAM" id="MobiDB-lite"/>
    </source>
</evidence>
<evidence type="ECO:0000313" key="4">
    <source>
        <dbReference type="Proteomes" id="UP000266552"/>
    </source>
</evidence>
<evidence type="ECO:0008006" key="5">
    <source>
        <dbReference type="Google" id="ProtNLM"/>
    </source>
</evidence>
<organism evidence="3 4">
    <name type="scientific">Paenibacillus lautus</name>
    <name type="common">Bacillus lautus</name>
    <dbReference type="NCBI Taxonomy" id="1401"/>
    <lineage>
        <taxon>Bacteria</taxon>
        <taxon>Bacillati</taxon>
        <taxon>Bacillota</taxon>
        <taxon>Bacilli</taxon>
        <taxon>Bacillales</taxon>
        <taxon>Paenibacillaceae</taxon>
        <taxon>Paenibacillus</taxon>
    </lineage>
</organism>
<feature type="transmembrane region" description="Helical" evidence="2">
    <location>
        <begin position="326"/>
        <end position="350"/>
    </location>
</feature>
<name>A0A385TX08_PAELA</name>
<evidence type="ECO:0000256" key="2">
    <source>
        <dbReference type="SAM" id="Phobius"/>
    </source>
</evidence>
<keyword evidence="3" id="KW-0614">Plasmid</keyword>
<dbReference type="Proteomes" id="UP000266552">
    <property type="component" value="Plasmid pAZOPL1"/>
</dbReference>
<feature type="compositionally biased region" description="Basic and acidic residues" evidence="1">
    <location>
        <begin position="445"/>
        <end position="455"/>
    </location>
</feature>